<proteinExistence type="inferred from homology"/>
<evidence type="ECO:0000256" key="11">
    <source>
        <dbReference type="ARBA" id="ARBA00031071"/>
    </source>
</evidence>
<evidence type="ECO:0000256" key="2">
    <source>
        <dbReference type="ARBA" id="ARBA00006776"/>
    </source>
</evidence>
<evidence type="ECO:0000256" key="10">
    <source>
        <dbReference type="ARBA" id="ARBA00025854"/>
    </source>
</evidence>
<evidence type="ECO:0000256" key="7">
    <source>
        <dbReference type="ARBA" id="ARBA00022989"/>
    </source>
</evidence>
<dbReference type="Pfam" id="PF03896">
    <property type="entry name" value="TRAP_alpha"/>
    <property type="match status" value="1"/>
</dbReference>
<evidence type="ECO:0000256" key="9">
    <source>
        <dbReference type="ARBA" id="ARBA00025620"/>
    </source>
</evidence>
<comment type="function">
    <text evidence="9">TRAP proteins are part of a complex whose function is to bind calcium to the ER membrane and thereby regulate the retention of ER resident proteins. May be involved in the recycling of the translocation apparatus after completion of the translocation process or may function as a membrane-bound chaperone facilitating folding of translocated proteins.</text>
</comment>
<dbReference type="AlphaFoldDB" id="A0A564Z5C6"/>
<evidence type="ECO:0000256" key="13">
    <source>
        <dbReference type="SAM" id="Phobius"/>
    </source>
</evidence>
<dbReference type="InterPro" id="IPR005595">
    <property type="entry name" value="TRAP_alpha"/>
</dbReference>
<reference evidence="15 16" key="1">
    <citation type="submission" date="2019-07" db="EMBL/GenBank/DDBJ databases">
        <authorList>
            <person name="Jastrzebski P J."/>
            <person name="Paukszto L."/>
            <person name="Jastrzebski P J."/>
        </authorList>
    </citation>
    <scope>NUCLEOTIDE SEQUENCE [LARGE SCALE GENOMIC DNA]</scope>
    <source>
        <strain evidence="15 16">WMS-il1</strain>
    </source>
</reference>
<name>A0A564Z5C6_HYMDI</name>
<feature type="chain" id="PRO_5021769215" description="Translocon-associated protein subunit alpha" evidence="14">
    <location>
        <begin position="19"/>
        <end position="260"/>
    </location>
</feature>
<gene>
    <name evidence="15" type="ORF">WMSIL1_LOCUS12694</name>
</gene>
<dbReference type="GO" id="GO:0005789">
    <property type="term" value="C:endoplasmic reticulum membrane"/>
    <property type="evidence" value="ECO:0007669"/>
    <property type="project" value="UniProtKB-SubCell"/>
</dbReference>
<comment type="subunit">
    <text evidence="10">Heterotetramer of TRAP-alpha, TRAP-beta, TRAP-delta and TRAP-gamma. Interacts with palmitoylated calnexin (CALX), the interaction is required for efficient folding of glycosylated proteins.</text>
</comment>
<evidence type="ECO:0000256" key="4">
    <source>
        <dbReference type="ARBA" id="ARBA00022692"/>
    </source>
</evidence>
<protein>
    <recommendedName>
        <fullName evidence="3">Translocon-associated protein subunit alpha</fullName>
    </recommendedName>
    <alternativeName>
        <fullName evidence="11">Signal sequence receptor subunit alpha</fullName>
    </alternativeName>
</protein>
<feature type="region of interest" description="Disordered" evidence="12">
    <location>
        <begin position="236"/>
        <end position="260"/>
    </location>
</feature>
<keyword evidence="6" id="KW-0256">Endoplasmic reticulum</keyword>
<evidence type="ECO:0000256" key="3">
    <source>
        <dbReference type="ARBA" id="ARBA00020280"/>
    </source>
</evidence>
<accession>A0A564Z5C6</accession>
<dbReference type="PANTHER" id="PTHR12924:SF0">
    <property type="entry name" value="TRANSLOCON-ASSOCIATED PROTEIN SUBUNIT ALPHA"/>
    <property type="match status" value="1"/>
</dbReference>
<comment type="subcellular location">
    <subcellularLocation>
        <location evidence="1">Endoplasmic reticulum membrane</location>
        <topology evidence="1">Single-pass type I membrane protein</topology>
    </subcellularLocation>
</comment>
<evidence type="ECO:0000313" key="15">
    <source>
        <dbReference type="EMBL" id="VUZ54650.1"/>
    </source>
</evidence>
<feature type="transmembrane region" description="Helical" evidence="13">
    <location>
        <begin position="190"/>
        <end position="212"/>
    </location>
</feature>
<evidence type="ECO:0000256" key="5">
    <source>
        <dbReference type="ARBA" id="ARBA00022729"/>
    </source>
</evidence>
<sequence>MSRYLSLLLLCLCAQVLCQDVEIGDDEPVVPPQTQPESAPIAEEDDFYKGSPDISAILSFVDPPLGQPESGGAISLIAGKPATFIVSLENSPKSSNVYSLYILEAALHYPRFFGYHIQNFTVYRLQNTLEPKQQASLLYTFAPAVHLAAQQFDLAVILTYQDQTGKPYFHSLFNQTISFLEDTEGTDVELLFLCIIICGIIVLALVFLWHWISSKTGRKSHKSASYSAVDDLKGNEYTSKKTNRQANSENSNGKVKQRKK</sequence>
<evidence type="ECO:0000256" key="14">
    <source>
        <dbReference type="SAM" id="SignalP"/>
    </source>
</evidence>
<evidence type="ECO:0000313" key="16">
    <source>
        <dbReference type="Proteomes" id="UP000321570"/>
    </source>
</evidence>
<dbReference type="EMBL" id="CABIJS010000666">
    <property type="protein sequence ID" value="VUZ54650.1"/>
    <property type="molecule type" value="Genomic_DNA"/>
</dbReference>
<dbReference type="Proteomes" id="UP000321570">
    <property type="component" value="Unassembled WGS sequence"/>
</dbReference>
<keyword evidence="8 13" id="KW-0472">Membrane</keyword>
<dbReference type="PANTHER" id="PTHR12924">
    <property type="entry name" value="TRANSLOCON-ASSOCIATED PROTEIN, ALPHA SUBUNIT"/>
    <property type="match status" value="1"/>
</dbReference>
<organism evidence="15 16">
    <name type="scientific">Hymenolepis diminuta</name>
    <name type="common">Rat tapeworm</name>
    <dbReference type="NCBI Taxonomy" id="6216"/>
    <lineage>
        <taxon>Eukaryota</taxon>
        <taxon>Metazoa</taxon>
        <taxon>Spiralia</taxon>
        <taxon>Lophotrochozoa</taxon>
        <taxon>Platyhelminthes</taxon>
        <taxon>Cestoda</taxon>
        <taxon>Eucestoda</taxon>
        <taxon>Cyclophyllidea</taxon>
        <taxon>Hymenolepididae</taxon>
        <taxon>Hymenolepis</taxon>
    </lineage>
</organism>
<evidence type="ECO:0000256" key="12">
    <source>
        <dbReference type="SAM" id="MobiDB-lite"/>
    </source>
</evidence>
<evidence type="ECO:0000256" key="8">
    <source>
        <dbReference type="ARBA" id="ARBA00023136"/>
    </source>
</evidence>
<keyword evidence="5 14" id="KW-0732">Signal</keyword>
<feature type="signal peptide" evidence="14">
    <location>
        <begin position="1"/>
        <end position="18"/>
    </location>
</feature>
<keyword evidence="16" id="KW-1185">Reference proteome</keyword>
<keyword evidence="4 13" id="KW-0812">Transmembrane</keyword>
<comment type="similarity">
    <text evidence="2">Belongs to the TRAP-alpha family.</text>
</comment>
<keyword evidence="7 13" id="KW-1133">Transmembrane helix</keyword>
<feature type="compositionally biased region" description="Polar residues" evidence="12">
    <location>
        <begin position="244"/>
        <end position="254"/>
    </location>
</feature>
<evidence type="ECO:0000256" key="1">
    <source>
        <dbReference type="ARBA" id="ARBA00004115"/>
    </source>
</evidence>
<evidence type="ECO:0000256" key="6">
    <source>
        <dbReference type="ARBA" id="ARBA00022824"/>
    </source>
</evidence>